<dbReference type="Gene3D" id="1.10.530.10">
    <property type="match status" value="1"/>
</dbReference>
<accession>A0A2N7W9D7</accession>
<dbReference type="PRINTS" id="PR01002">
    <property type="entry name" value="FLGFLGJ"/>
</dbReference>
<dbReference type="PANTHER" id="PTHR33308:SF9">
    <property type="entry name" value="PEPTIDOGLYCAN HYDROLASE FLGJ"/>
    <property type="match status" value="1"/>
</dbReference>
<dbReference type="InterPro" id="IPR051056">
    <property type="entry name" value="Glycosyl_Hydrolase_73"/>
</dbReference>
<dbReference type="GO" id="GO:0004040">
    <property type="term" value="F:amidase activity"/>
    <property type="evidence" value="ECO:0007669"/>
    <property type="project" value="InterPro"/>
</dbReference>
<dbReference type="EC" id="3.2.1.-" evidence="3"/>
<feature type="domain" description="Mannosyl-glycoprotein endo-beta-N-acetylglucosamidase-like" evidence="2">
    <location>
        <begin position="2"/>
        <end position="150"/>
    </location>
</feature>
<keyword evidence="3" id="KW-0326">Glycosidase</keyword>
<proteinExistence type="predicted"/>
<evidence type="ECO:0000313" key="5">
    <source>
        <dbReference type="Proteomes" id="UP000235659"/>
    </source>
</evidence>
<dbReference type="Proteomes" id="UP000235659">
    <property type="component" value="Unassembled WGS sequence"/>
</dbReference>
<evidence type="ECO:0000313" key="3">
    <source>
        <dbReference type="EMBL" id="CAB3731240.1"/>
    </source>
</evidence>
<dbReference type="GO" id="GO:0071973">
    <property type="term" value="P:bacterial-type flagellum-dependent cell motility"/>
    <property type="evidence" value="ECO:0007669"/>
    <property type="project" value="TreeGrafter"/>
</dbReference>
<organism evidence="3 6">
    <name type="scientific">Paraburkholderia rhynchosiae</name>
    <dbReference type="NCBI Taxonomy" id="487049"/>
    <lineage>
        <taxon>Bacteria</taxon>
        <taxon>Pseudomonadati</taxon>
        <taxon>Pseudomonadota</taxon>
        <taxon>Betaproteobacteria</taxon>
        <taxon>Burkholderiales</taxon>
        <taxon>Burkholderiaceae</taxon>
        <taxon>Paraburkholderia</taxon>
    </lineage>
</organism>
<keyword evidence="5" id="KW-1185">Reference proteome</keyword>
<evidence type="ECO:0000259" key="2">
    <source>
        <dbReference type="SMART" id="SM00047"/>
    </source>
</evidence>
<dbReference type="OrthoDB" id="289937at2"/>
<gene>
    <name evidence="3" type="primary">flgJ_2</name>
    <name evidence="4" type="ORF">C0Z16_28190</name>
    <name evidence="3" type="ORF">LMG27174_05818</name>
</gene>
<dbReference type="SMART" id="SM00047">
    <property type="entry name" value="LYZ2"/>
    <property type="match status" value="1"/>
</dbReference>
<dbReference type="Gene3D" id="2.10.70.40">
    <property type="entry name" value="peptidoglycan hydrolase"/>
    <property type="match status" value="1"/>
</dbReference>
<dbReference type="Pfam" id="PF01832">
    <property type="entry name" value="Glucosaminidase"/>
    <property type="match status" value="1"/>
</dbReference>
<dbReference type="EMBL" id="PNXY01000026">
    <property type="protein sequence ID" value="PMS26017.1"/>
    <property type="molecule type" value="Genomic_DNA"/>
</dbReference>
<dbReference type="GO" id="GO:0016798">
    <property type="term" value="F:hydrolase activity, acting on glycosyl bonds"/>
    <property type="evidence" value="ECO:0007669"/>
    <property type="project" value="UniProtKB-KW"/>
</dbReference>
<evidence type="ECO:0000313" key="6">
    <source>
        <dbReference type="Proteomes" id="UP000494205"/>
    </source>
</evidence>
<dbReference type="InterPro" id="IPR002901">
    <property type="entry name" value="MGlyc_endo_b_GlcNAc-like_dom"/>
</dbReference>
<name>A0A2N7W9D7_9BURK</name>
<dbReference type="Proteomes" id="UP000494205">
    <property type="component" value="Unassembled WGS sequence"/>
</dbReference>
<reference evidence="4 5" key="1">
    <citation type="submission" date="2018-01" db="EMBL/GenBank/DDBJ databases">
        <title>Whole genome analyses suggest that Burkholderia sensu lato contains two further novel genera in the rhizoxinica-symbiotica group Mycetohabitans gen. nov., and Trinickia gen. nov.: implications for the evolution of diazotrophy and nodulation in the Burkholderiaceae.</title>
        <authorList>
            <person name="Estrada-de los Santos P."/>
            <person name="Palmer M."/>
            <person name="Chavez-Ramirez B."/>
            <person name="Beukes C."/>
            <person name="Steenkamp E.T."/>
            <person name="Hirsch A.M."/>
            <person name="Manyaka P."/>
            <person name="Maluk M."/>
            <person name="Lafos M."/>
            <person name="Crook M."/>
            <person name="Gross E."/>
            <person name="Simon M.F."/>
            <person name="Bueno dos Reis Junior F."/>
            <person name="Poole P.S."/>
            <person name="Venter S.N."/>
            <person name="James E.K."/>
        </authorList>
    </citation>
    <scope>NUCLEOTIDE SEQUENCE [LARGE SCALE GENOMIC DNA]</scope>
    <source>
        <strain evidence="4 5">WSM 3937</strain>
    </source>
</reference>
<sequence>MAPQDFINAIASAAQASAALTNIPAGFVVADAALESGWGSSGLTRNAMNLFGVKADKSWTGSTYAVPTREFLNGQWTMVNALFRKYSDWLGSIQDHAAFLINNPRYAPAFLTTDSASFAKAVAAAGYATDPQYAQKIIAILNAHNLASLDAPVQPAVST</sequence>
<evidence type="ECO:0000256" key="1">
    <source>
        <dbReference type="ARBA" id="ARBA00022801"/>
    </source>
</evidence>
<reference evidence="3 6" key="2">
    <citation type="submission" date="2020-04" db="EMBL/GenBank/DDBJ databases">
        <authorList>
            <person name="De Canck E."/>
        </authorList>
    </citation>
    <scope>NUCLEOTIDE SEQUENCE [LARGE SCALE GENOMIC DNA]</scope>
    <source>
        <strain evidence="3 6">LMG 27174</strain>
    </source>
</reference>
<dbReference type="AlphaFoldDB" id="A0A2N7W9D7"/>
<protein>
    <submittedName>
        <fullName evidence="4">Mannosyl-glycoprotein endo-beta-N-acetylglucosamidase</fullName>
    </submittedName>
    <submittedName>
        <fullName evidence="3">Peptidoglycan hydrolase FlgJ</fullName>
        <ecNumber evidence="3">3.2.1.-</ecNumber>
    </submittedName>
</protein>
<keyword evidence="1 3" id="KW-0378">Hydrolase</keyword>
<dbReference type="EMBL" id="CADIJZ010000027">
    <property type="protein sequence ID" value="CAB3731240.1"/>
    <property type="molecule type" value="Genomic_DNA"/>
</dbReference>
<dbReference type="PANTHER" id="PTHR33308">
    <property type="entry name" value="PEPTIDOGLYCAN HYDROLASE FLGJ"/>
    <property type="match status" value="1"/>
</dbReference>
<evidence type="ECO:0000313" key="4">
    <source>
        <dbReference type="EMBL" id="PMS26017.1"/>
    </source>
</evidence>
<dbReference type="RefSeq" id="WP_102635343.1">
    <property type="nucleotide sequence ID" value="NZ_CADIJZ010000027.1"/>
</dbReference>